<name>A0A9W8TEV0_9AGAR</name>
<evidence type="ECO:0000313" key="2">
    <source>
        <dbReference type="Proteomes" id="UP001148786"/>
    </source>
</evidence>
<comment type="caution">
    <text evidence="1">The sequence shown here is derived from an EMBL/GenBank/DDBJ whole genome shotgun (WGS) entry which is preliminary data.</text>
</comment>
<dbReference type="EMBL" id="JANKHO010000089">
    <property type="protein sequence ID" value="KAJ3515594.1"/>
    <property type="molecule type" value="Genomic_DNA"/>
</dbReference>
<accession>A0A9W8TEV0</accession>
<sequence length="431" mass="48870">MLQPPISSLSQELLDRVVDHCVQLPERTMYLVTLSLVDRVFTARCTMHIFEELPLHDSWESKKKFRTKIERKFMILKSNPSLARLVRVVDIKITRPQNAHIFSNSTFLKIVQLLQQHTESSHGIRFQLIGEAISTSDPEQFTRGLIHSSICQTLTTLSLCHLEANVDMFRVCPKLADITLLDVTAGDEVKTPSSAAATNGVVEPLTIERLNYRTSCEAVNQLIEASRTPSTPIINLSKLRILKTSPHERKDMNCVPLLLDMASETLEELYLTTFSTSNIPKESRQFPLRDLVNLQSVTKLRIFEIFAIINCKSKNHTTLHDLRAILCTIPSSNKLQRFDLDVSIYGKQPFQGCLDEDWEGLCAELVRVAAGKLLQFGFFAVVGLKNFNDTRKGHGALYKCIEDRMRRSFVGHPNITFDPLNIITQGYDDPE</sequence>
<dbReference type="AlphaFoldDB" id="A0A9W8TEV0"/>
<protein>
    <submittedName>
        <fullName evidence="1">Uncharacterized protein</fullName>
    </submittedName>
</protein>
<dbReference type="OrthoDB" id="2958239at2759"/>
<gene>
    <name evidence="1" type="ORF">NLJ89_g1659</name>
</gene>
<reference evidence="1" key="1">
    <citation type="submission" date="2022-07" db="EMBL/GenBank/DDBJ databases">
        <title>Genome Sequence of Agrocybe chaxingu.</title>
        <authorList>
            <person name="Buettner E."/>
        </authorList>
    </citation>
    <scope>NUCLEOTIDE SEQUENCE</scope>
    <source>
        <strain evidence="1">MP-N11</strain>
    </source>
</reference>
<proteinExistence type="predicted"/>
<keyword evidence="2" id="KW-1185">Reference proteome</keyword>
<organism evidence="1 2">
    <name type="scientific">Agrocybe chaxingu</name>
    <dbReference type="NCBI Taxonomy" id="84603"/>
    <lineage>
        <taxon>Eukaryota</taxon>
        <taxon>Fungi</taxon>
        <taxon>Dikarya</taxon>
        <taxon>Basidiomycota</taxon>
        <taxon>Agaricomycotina</taxon>
        <taxon>Agaricomycetes</taxon>
        <taxon>Agaricomycetidae</taxon>
        <taxon>Agaricales</taxon>
        <taxon>Agaricineae</taxon>
        <taxon>Strophariaceae</taxon>
        <taxon>Agrocybe</taxon>
    </lineage>
</organism>
<evidence type="ECO:0000313" key="1">
    <source>
        <dbReference type="EMBL" id="KAJ3515594.1"/>
    </source>
</evidence>
<dbReference type="Proteomes" id="UP001148786">
    <property type="component" value="Unassembled WGS sequence"/>
</dbReference>